<name>A0ABY0EQ49_CLOTA</name>
<dbReference type="NCBIfam" id="TIGR01563">
    <property type="entry name" value="gp16_SPP1"/>
    <property type="match status" value="1"/>
</dbReference>
<comment type="caution">
    <text evidence="1">The sequence shown here is derived from an EMBL/GenBank/DDBJ whole genome shotgun (WGS) entry which is preliminary data.</text>
</comment>
<dbReference type="RefSeq" id="WP_128993135.1">
    <property type="nucleotide sequence ID" value="NZ_QMAU01000027.1"/>
</dbReference>
<dbReference type="Gene3D" id="2.40.10.270">
    <property type="entry name" value="Bacteriophage SPP1 head-tail adaptor protein"/>
    <property type="match status" value="1"/>
</dbReference>
<reference evidence="1 2" key="1">
    <citation type="submission" date="2018-06" db="EMBL/GenBank/DDBJ databases">
        <title>Genome conservation of Clostridium tetani.</title>
        <authorList>
            <person name="Bruggemann H."/>
            <person name="Popoff M.R."/>
        </authorList>
    </citation>
    <scope>NUCLEOTIDE SEQUENCE [LARGE SCALE GENOMIC DNA]</scope>
    <source>
        <strain evidence="1 2">63.05</strain>
    </source>
</reference>
<organism evidence="1 2">
    <name type="scientific">Clostridium tetani</name>
    <dbReference type="NCBI Taxonomy" id="1513"/>
    <lineage>
        <taxon>Bacteria</taxon>
        <taxon>Bacillati</taxon>
        <taxon>Bacillota</taxon>
        <taxon>Clostridia</taxon>
        <taxon>Eubacteriales</taxon>
        <taxon>Clostridiaceae</taxon>
        <taxon>Clostridium</taxon>
    </lineage>
</organism>
<evidence type="ECO:0000313" key="2">
    <source>
        <dbReference type="Proteomes" id="UP000290273"/>
    </source>
</evidence>
<dbReference type="InterPro" id="IPR038666">
    <property type="entry name" value="SSP1_head-tail_sf"/>
</dbReference>
<dbReference type="Proteomes" id="UP000290273">
    <property type="component" value="Unassembled WGS sequence"/>
</dbReference>
<proteinExistence type="predicted"/>
<gene>
    <name evidence="1" type="ORF">DP131_06475</name>
</gene>
<dbReference type="EMBL" id="QMAU01000027">
    <property type="protein sequence ID" value="RXI56939.1"/>
    <property type="molecule type" value="Genomic_DNA"/>
</dbReference>
<accession>A0ABY0EQ49</accession>
<evidence type="ECO:0000313" key="1">
    <source>
        <dbReference type="EMBL" id="RXI56939.1"/>
    </source>
</evidence>
<protein>
    <submittedName>
        <fullName evidence="1">Head-tail adaptor protein</fullName>
    </submittedName>
</protein>
<dbReference type="Pfam" id="PF05521">
    <property type="entry name" value="Phage_HCP"/>
    <property type="match status" value="1"/>
</dbReference>
<sequence>MDAGALNKRVSIMEYKDVENEVRDIELKLVPTKKVWAFITSLDKGGEYLENKKLQQRLIYKIIIRYRKDIDQSMFVKYKDTIFNIKDILGKDMNGQYLTLFAEEKVSENETYEGEENEW</sequence>
<dbReference type="InterPro" id="IPR008767">
    <property type="entry name" value="Phage_SPP1_head-tail_adaptor"/>
</dbReference>